<evidence type="ECO:0000256" key="1">
    <source>
        <dbReference type="SAM" id="Phobius"/>
    </source>
</evidence>
<keyword evidence="1" id="KW-0812">Transmembrane</keyword>
<evidence type="ECO:0000313" key="2">
    <source>
        <dbReference type="EMBL" id="EAN82872.1"/>
    </source>
</evidence>
<dbReference type="PaxDb" id="353153-Q4CRG8"/>
<dbReference type="RefSeq" id="XP_804723.1">
    <property type="nucleotide sequence ID" value="XM_799630.1"/>
</dbReference>
<keyword evidence="3" id="KW-1185">Reference proteome</keyword>
<gene>
    <name evidence="2" type="ORF">Tc00.1047053410199.40</name>
</gene>
<protein>
    <submittedName>
        <fullName evidence="2">Uncharacterized protein</fullName>
    </submittedName>
</protein>
<dbReference type="GeneID" id="3534261"/>
<dbReference type="InParanoid" id="Q4CRG8"/>
<feature type="transmembrane region" description="Helical" evidence="1">
    <location>
        <begin position="7"/>
        <end position="30"/>
    </location>
</feature>
<name>Q4CRG8_TRYCC</name>
<dbReference type="AlphaFoldDB" id="Q4CRG8"/>
<keyword evidence="1" id="KW-1133">Transmembrane helix</keyword>
<feature type="transmembrane region" description="Helical" evidence="1">
    <location>
        <begin position="70"/>
        <end position="90"/>
    </location>
</feature>
<reference evidence="2 3" key="1">
    <citation type="journal article" date="2005" name="Science">
        <title>The genome sequence of Trypanosoma cruzi, etiologic agent of Chagas disease.</title>
        <authorList>
            <person name="El-Sayed N.M."/>
            <person name="Myler P.J."/>
            <person name="Bartholomeu D.C."/>
            <person name="Nilsson D."/>
            <person name="Aggarwal G."/>
            <person name="Tran A.N."/>
            <person name="Ghedin E."/>
            <person name="Worthey E.A."/>
            <person name="Delcher A.L."/>
            <person name="Blandin G."/>
            <person name="Westenberger S.J."/>
            <person name="Caler E."/>
            <person name="Cerqueira G.C."/>
            <person name="Branche C."/>
            <person name="Haas B."/>
            <person name="Anupama A."/>
            <person name="Arner E."/>
            <person name="Aslund L."/>
            <person name="Attipoe P."/>
            <person name="Bontempi E."/>
            <person name="Bringaud F."/>
            <person name="Burton P."/>
            <person name="Cadag E."/>
            <person name="Campbell D.A."/>
            <person name="Carrington M."/>
            <person name="Crabtree J."/>
            <person name="Darban H."/>
            <person name="da Silveira J.F."/>
            <person name="de Jong P."/>
            <person name="Edwards K."/>
            <person name="Englund P.T."/>
            <person name="Fazelina G."/>
            <person name="Feldblyum T."/>
            <person name="Ferella M."/>
            <person name="Frasch A.C."/>
            <person name="Gull K."/>
            <person name="Horn D."/>
            <person name="Hou L."/>
            <person name="Huang Y."/>
            <person name="Kindlund E."/>
            <person name="Klingbeil M."/>
            <person name="Kluge S."/>
            <person name="Koo H."/>
            <person name="Lacerda D."/>
            <person name="Levin M.J."/>
            <person name="Lorenzi H."/>
            <person name="Louie T."/>
            <person name="Machado C.R."/>
            <person name="McCulloch R."/>
            <person name="McKenna A."/>
            <person name="Mizuno Y."/>
            <person name="Mottram J.C."/>
            <person name="Nelson S."/>
            <person name="Ochaya S."/>
            <person name="Osoegawa K."/>
            <person name="Pai G."/>
            <person name="Parsons M."/>
            <person name="Pentony M."/>
            <person name="Pettersson U."/>
            <person name="Pop M."/>
            <person name="Ramirez J.L."/>
            <person name="Rinta J."/>
            <person name="Robertson L."/>
            <person name="Salzberg S.L."/>
            <person name="Sanchez D.O."/>
            <person name="Seyler A."/>
            <person name="Sharma R."/>
            <person name="Shetty J."/>
            <person name="Simpson A.J."/>
            <person name="Sisk E."/>
            <person name="Tammi M.T."/>
            <person name="Tarleton R."/>
            <person name="Teixeira S."/>
            <person name="Van Aken S."/>
            <person name="Vogt C."/>
            <person name="Ward P.N."/>
            <person name="Wickstead B."/>
            <person name="Wortman J."/>
            <person name="White O."/>
            <person name="Fraser C.M."/>
            <person name="Stuart K.D."/>
            <person name="Andersson B."/>
        </authorList>
    </citation>
    <scope>NUCLEOTIDE SEQUENCE [LARGE SCALE GENOMIC DNA]</scope>
    <source>
        <strain evidence="2 3">CL Brener</strain>
    </source>
</reference>
<dbReference type="Proteomes" id="UP000002296">
    <property type="component" value="Unassembled WGS sequence"/>
</dbReference>
<dbReference type="KEGG" id="tcr:410199.40"/>
<proteinExistence type="predicted"/>
<keyword evidence="1" id="KW-0472">Membrane</keyword>
<accession>Q4CRG8</accession>
<dbReference type="EMBL" id="AAHK01002278">
    <property type="protein sequence ID" value="EAN82872.1"/>
    <property type="molecule type" value="Genomic_DNA"/>
</dbReference>
<comment type="caution">
    <text evidence="2">The sequence shown here is derived from an EMBL/GenBank/DDBJ whole genome shotgun (WGS) entry which is preliminary data.</text>
</comment>
<sequence length="110" mass="12884">MLRLLRTTTICCLCTGTFFFFCTRIIFYFASRWICWRRFGFGACFTELRLVCRLRFFHVILNCLMRCLPFFLRPAVSVFGHGGSSGILWLRARRTCRISRCCSLSVLVGE</sequence>
<evidence type="ECO:0000313" key="3">
    <source>
        <dbReference type="Proteomes" id="UP000002296"/>
    </source>
</evidence>
<organism evidence="2 3">
    <name type="scientific">Trypanosoma cruzi (strain CL Brener)</name>
    <dbReference type="NCBI Taxonomy" id="353153"/>
    <lineage>
        <taxon>Eukaryota</taxon>
        <taxon>Discoba</taxon>
        <taxon>Euglenozoa</taxon>
        <taxon>Kinetoplastea</taxon>
        <taxon>Metakinetoplastina</taxon>
        <taxon>Trypanosomatida</taxon>
        <taxon>Trypanosomatidae</taxon>
        <taxon>Trypanosoma</taxon>
        <taxon>Schizotrypanum</taxon>
    </lineage>
</organism>